<feature type="region of interest" description="Disordered" evidence="6">
    <location>
        <begin position="327"/>
        <end position="357"/>
    </location>
</feature>
<evidence type="ECO:0000313" key="10">
    <source>
        <dbReference type="Proteomes" id="UP000008177"/>
    </source>
</evidence>
<dbReference type="InterPro" id="IPR049326">
    <property type="entry name" value="Rhodopsin_dom_fungi"/>
</dbReference>
<dbReference type="HOGENOM" id="CLU_028200_3_0_1"/>
<evidence type="ECO:0000256" key="6">
    <source>
        <dbReference type="SAM" id="MobiDB-lite"/>
    </source>
</evidence>
<sequence>MMGHLSALGPIIILVMWIETFAAAVFVGLRMYTRYYIVQATGYDDWLIVASLILFVAYTAFCTAAAIQGLGSHFADITPAQPDTDTALSYMKGQELIPVRTRFVMSNKMEIAGQTCNIIAIATSKSAVAVFLLRLVVVPWHKVFLWVCIASTVIVCVSCATLDFFQSTPIAAVFDPSLPHTVNFNFTVNAIFSGSYTAMMDFTLALFPWYFLAPVQLKKKERLTISFGLTLGVFAGICGIVRAIELGGLASRTDYTYDTVPLILWGSSELLVAIVCACIPVLRPLYTRLRGQTKSSDEGSGPYPNKSGGKSGGGYVLSSLRRDEFSANERGRVGGRSNYNTQADSERSERGMDNGSDESILREAWRFGIKETVEVDVSYGREGDEEIGVPQGASVRGGSSDARGGERAPSVHGF</sequence>
<name>G2YH90_BOTF4</name>
<dbReference type="Pfam" id="PF20684">
    <property type="entry name" value="Fung_rhodopsin"/>
    <property type="match status" value="1"/>
</dbReference>
<evidence type="ECO:0000256" key="3">
    <source>
        <dbReference type="ARBA" id="ARBA00022989"/>
    </source>
</evidence>
<dbReference type="STRING" id="999810.G2YH90"/>
<feature type="transmembrane region" description="Helical" evidence="7">
    <location>
        <begin position="111"/>
        <end position="136"/>
    </location>
</feature>
<dbReference type="InterPro" id="IPR052337">
    <property type="entry name" value="SAT4-like"/>
</dbReference>
<comment type="similarity">
    <text evidence="5">Belongs to the SAT4 family.</text>
</comment>
<keyword evidence="3 7" id="KW-1133">Transmembrane helix</keyword>
<feature type="region of interest" description="Disordered" evidence="6">
    <location>
        <begin position="292"/>
        <end position="312"/>
    </location>
</feature>
<feature type="transmembrane region" description="Helical" evidence="7">
    <location>
        <begin position="143"/>
        <end position="166"/>
    </location>
</feature>
<dbReference type="OrthoDB" id="5417844at2759"/>
<feature type="transmembrane region" description="Helical" evidence="7">
    <location>
        <begin position="45"/>
        <end position="67"/>
    </location>
</feature>
<gene>
    <name evidence="9" type="ORF">BofuT4_P085890.1</name>
</gene>
<dbReference type="GO" id="GO:0016020">
    <property type="term" value="C:membrane"/>
    <property type="evidence" value="ECO:0007669"/>
    <property type="project" value="UniProtKB-SubCell"/>
</dbReference>
<evidence type="ECO:0000256" key="7">
    <source>
        <dbReference type="SAM" id="Phobius"/>
    </source>
</evidence>
<feature type="transmembrane region" description="Helical" evidence="7">
    <location>
        <begin position="223"/>
        <end position="244"/>
    </location>
</feature>
<evidence type="ECO:0000256" key="2">
    <source>
        <dbReference type="ARBA" id="ARBA00022692"/>
    </source>
</evidence>
<dbReference type="EMBL" id="FQ790334">
    <property type="protein sequence ID" value="CCD51120.1"/>
    <property type="molecule type" value="Genomic_DNA"/>
</dbReference>
<comment type="subcellular location">
    <subcellularLocation>
        <location evidence="1">Membrane</location>
        <topology evidence="1">Multi-pass membrane protein</topology>
    </subcellularLocation>
</comment>
<evidence type="ECO:0000256" key="4">
    <source>
        <dbReference type="ARBA" id="ARBA00023136"/>
    </source>
</evidence>
<evidence type="ECO:0000256" key="5">
    <source>
        <dbReference type="ARBA" id="ARBA00038359"/>
    </source>
</evidence>
<feature type="transmembrane region" description="Helical" evidence="7">
    <location>
        <begin position="264"/>
        <end position="286"/>
    </location>
</feature>
<keyword evidence="2 7" id="KW-0812">Transmembrane</keyword>
<reference evidence="10" key="1">
    <citation type="journal article" date="2011" name="PLoS Genet.">
        <title>Genomic analysis of the necrotrophic fungal pathogens Sclerotinia sclerotiorum and Botrytis cinerea.</title>
        <authorList>
            <person name="Amselem J."/>
            <person name="Cuomo C.A."/>
            <person name="van Kan J.A."/>
            <person name="Viaud M."/>
            <person name="Benito E.P."/>
            <person name="Couloux A."/>
            <person name="Coutinho P.M."/>
            <person name="de Vries R.P."/>
            <person name="Dyer P.S."/>
            <person name="Fillinger S."/>
            <person name="Fournier E."/>
            <person name="Gout L."/>
            <person name="Hahn M."/>
            <person name="Kohn L."/>
            <person name="Lapalu N."/>
            <person name="Plummer K.M."/>
            <person name="Pradier J.M."/>
            <person name="Quevillon E."/>
            <person name="Sharon A."/>
            <person name="Simon A."/>
            <person name="ten Have A."/>
            <person name="Tudzynski B."/>
            <person name="Tudzynski P."/>
            <person name="Wincker P."/>
            <person name="Andrew M."/>
            <person name="Anthouard V."/>
            <person name="Beever R.E."/>
            <person name="Beffa R."/>
            <person name="Benoit I."/>
            <person name="Bouzid O."/>
            <person name="Brault B."/>
            <person name="Chen Z."/>
            <person name="Choquer M."/>
            <person name="Collemare J."/>
            <person name="Cotton P."/>
            <person name="Danchin E.G."/>
            <person name="Da Silva C."/>
            <person name="Gautier A."/>
            <person name="Giraud C."/>
            <person name="Giraud T."/>
            <person name="Gonzalez C."/>
            <person name="Grossetete S."/>
            <person name="Guldener U."/>
            <person name="Henrissat B."/>
            <person name="Howlett B.J."/>
            <person name="Kodira C."/>
            <person name="Kretschmer M."/>
            <person name="Lappartient A."/>
            <person name="Leroch M."/>
            <person name="Levis C."/>
            <person name="Mauceli E."/>
            <person name="Neuveglise C."/>
            <person name="Oeser B."/>
            <person name="Pearson M."/>
            <person name="Poulain J."/>
            <person name="Poussereau N."/>
            <person name="Quesneville H."/>
            <person name="Rascle C."/>
            <person name="Schumacher J."/>
            <person name="Segurens B."/>
            <person name="Sexton A."/>
            <person name="Silva E."/>
            <person name="Sirven C."/>
            <person name="Soanes D.M."/>
            <person name="Talbot N.J."/>
            <person name="Templeton M."/>
            <person name="Yandava C."/>
            <person name="Yarden O."/>
            <person name="Zeng Q."/>
            <person name="Rollins J.A."/>
            <person name="Lebrun M.H."/>
            <person name="Dickman M."/>
        </authorList>
    </citation>
    <scope>NUCLEOTIDE SEQUENCE [LARGE SCALE GENOMIC DNA]</scope>
    <source>
        <strain evidence="10">T4</strain>
    </source>
</reference>
<proteinExistence type="inferred from homology"/>
<evidence type="ECO:0000256" key="1">
    <source>
        <dbReference type="ARBA" id="ARBA00004141"/>
    </source>
</evidence>
<dbReference type="PANTHER" id="PTHR33048:SF93">
    <property type="entry name" value="INTEGRAL MEMBRANE PROTEIN"/>
    <property type="match status" value="1"/>
</dbReference>
<feature type="region of interest" description="Disordered" evidence="6">
    <location>
        <begin position="380"/>
        <end position="414"/>
    </location>
</feature>
<dbReference type="AlphaFoldDB" id="G2YH90"/>
<dbReference type="PANTHER" id="PTHR33048">
    <property type="entry name" value="PTH11-LIKE INTEGRAL MEMBRANE PROTEIN (AFU_ORTHOLOGUE AFUA_5G11245)"/>
    <property type="match status" value="1"/>
</dbReference>
<evidence type="ECO:0000313" key="9">
    <source>
        <dbReference type="EMBL" id="CCD51120.1"/>
    </source>
</evidence>
<feature type="transmembrane region" description="Helical" evidence="7">
    <location>
        <begin position="12"/>
        <end position="33"/>
    </location>
</feature>
<feature type="transmembrane region" description="Helical" evidence="7">
    <location>
        <begin position="186"/>
        <end position="211"/>
    </location>
</feature>
<dbReference type="eggNOG" id="ENOG502RYGA">
    <property type="taxonomic scope" value="Eukaryota"/>
</dbReference>
<organism evidence="9 10">
    <name type="scientific">Botryotinia fuckeliana (strain T4)</name>
    <name type="common">Noble rot fungus</name>
    <name type="synonym">Botrytis cinerea</name>
    <dbReference type="NCBI Taxonomy" id="999810"/>
    <lineage>
        <taxon>Eukaryota</taxon>
        <taxon>Fungi</taxon>
        <taxon>Dikarya</taxon>
        <taxon>Ascomycota</taxon>
        <taxon>Pezizomycotina</taxon>
        <taxon>Leotiomycetes</taxon>
        <taxon>Helotiales</taxon>
        <taxon>Sclerotiniaceae</taxon>
        <taxon>Botrytis</taxon>
    </lineage>
</organism>
<accession>G2YH90</accession>
<feature type="domain" description="Rhodopsin" evidence="8">
    <location>
        <begin position="29"/>
        <end position="287"/>
    </location>
</feature>
<keyword evidence="4 7" id="KW-0472">Membrane</keyword>
<protein>
    <recommendedName>
        <fullName evidence="8">Rhodopsin domain-containing protein</fullName>
    </recommendedName>
</protein>
<dbReference type="InParanoid" id="G2YH90"/>
<evidence type="ECO:0000259" key="8">
    <source>
        <dbReference type="Pfam" id="PF20684"/>
    </source>
</evidence>
<dbReference type="Proteomes" id="UP000008177">
    <property type="component" value="Unplaced contigs"/>
</dbReference>